<proteinExistence type="predicted"/>
<gene>
    <name evidence="1" type="ORF">ColLi_08010</name>
</gene>
<reference evidence="1 2" key="1">
    <citation type="submission" date="2021-07" db="EMBL/GenBank/DDBJ databases">
        <title>Genome data of Colletotrichum spaethianum.</title>
        <authorList>
            <person name="Utami Y.D."/>
            <person name="Hiruma K."/>
        </authorList>
    </citation>
    <scope>NUCLEOTIDE SEQUENCE [LARGE SCALE GENOMIC DNA]</scope>
    <source>
        <strain evidence="1 2">MAFF 242679</strain>
    </source>
</reference>
<accession>A0AA37GRG0</accession>
<name>A0AA37GRG0_9PEZI</name>
<evidence type="ECO:0000313" key="2">
    <source>
        <dbReference type="Proteomes" id="UP001055172"/>
    </source>
</evidence>
<sequence length="64" mass="6773">MIPRVVLRWLRAACHACMHGPWMMGREGRRGEGPGSTHCPVSQNAAHAANAANAARAANGIVRA</sequence>
<dbReference type="AlphaFoldDB" id="A0AA37GRG0"/>
<organism evidence="1 2">
    <name type="scientific">Colletotrichum liriopes</name>
    <dbReference type="NCBI Taxonomy" id="708192"/>
    <lineage>
        <taxon>Eukaryota</taxon>
        <taxon>Fungi</taxon>
        <taxon>Dikarya</taxon>
        <taxon>Ascomycota</taxon>
        <taxon>Pezizomycotina</taxon>
        <taxon>Sordariomycetes</taxon>
        <taxon>Hypocreomycetidae</taxon>
        <taxon>Glomerellales</taxon>
        <taxon>Glomerellaceae</taxon>
        <taxon>Colletotrichum</taxon>
        <taxon>Colletotrichum spaethianum species complex</taxon>
    </lineage>
</organism>
<dbReference type="Proteomes" id="UP001055172">
    <property type="component" value="Unassembled WGS sequence"/>
</dbReference>
<comment type="caution">
    <text evidence="1">The sequence shown here is derived from an EMBL/GenBank/DDBJ whole genome shotgun (WGS) entry which is preliminary data.</text>
</comment>
<protein>
    <submittedName>
        <fullName evidence="1">Uncharacterized protein</fullName>
    </submittedName>
</protein>
<keyword evidence="2" id="KW-1185">Reference proteome</keyword>
<evidence type="ECO:0000313" key="1">
    <source>
        <dbReference type="EMBL" id="GJC85172.1"/>
    </source>
</evidence>
<dbReference type="EMBL" id="BPPX01000017">
    <property type="protein sequence ID" value="GJC85172.1"/>
    <property type="molecule type" value="Genomic_DNA"/>
</dbReference>